<organism evidence="1 2">
    <name type="scientific">Brassica napus</name>
    <name type="common">Rape</name>
    <dbReference type="NCBI Taxonomy" id="3708"/>
    <lineage>
        <taxon>Eukaryota</taxon>
        <taxon>Viridiplantae</taxon>
        <taxon>Streptophyta</taxon>
        <taxon>Embryophyta</taxon>
        <taxon>Tracheophyta</taxon>
        <taxon>Spermatophyta</taxon>
        <taxon>Magnoliopsida</taxon>
        <taxon>eudicotyledons</taxon>
        <taxon>Gunneridae</taxon>
        <taxon>Pentapetalae</taxon>
        <taxon>rosids</taxon>
        <taxon>malvids</taxon>
        <taxon>Brassicales</taxon>
        <taxon>Brassicaceae</taxon>
        <taxon>Brassiceae</taxon>
        <taxon>Brassica</taxon>
    </lineage>
</organism>
<feature type="non-terminal residue" evidence="1">
    <location>
        <position position="68"/>
    </location>
</feature>
<proteinExistence type="predicted"/>
<comment type="caution">
    <text evidence="1">The sequence shown here is derived from an EMBL/GenBank/DDBJ whole genome shotgun (WGS) entry which is preliminary data.</text>
</comment>
<evidence type="ECO:0000313" key="2">
    <source>
        <dbReference type="Proteomes" id="UP000824890"/>
    </source>
</evidence>
<sequence length="68" mass="7972">MNRGVWGTQNEFVELFFYGGSEVLRAPVKRRLQCRCFRSGVDQVAVDRVSSRRCEHVSDSFRFWVASR</sequence>
<dbReference type="Proteomes" id="UP000824890">
    <property type="component" value="Unassembled WGS sequence"/>
</dbReference>
<evidence type="ECO:0008006" key="3">
    <source>
        <dbReference type="Google" id="ProtNLM"/>
    </source>
</evidence>
<name>A0ABQ8EHS5_BRANA</name>
<accession>A0ABQ8EHS5</accession>
<keyword evidence="2" id="KW-1185">Reference proteome</keyword>
<reference evidence="1 2" key="1">
    <citation type="submission" date="2021-05" db="EMBL/GenBank/DDBJ databases">
        <title>Genome Assembly of Synthetic Allotetraploid Brassica napus Reveals Homoeologous Exchanges between Subgenomes.</title>
        <authorList>
            <person name="Davis J.T."/>
        </authorList>
    </citation>
    <scope>NUCLEOTIDE SEQUENCE [LARGE SCALE GENOMIC DNA]</scope>
    <source>
        <strain evidence="2">cv. Da-Ae</strain>
        <tissue evidence="1">Seedling</tissue>
    </source>
</reference>
<gene>
    <name evidence="1" type="ORF">HID58_000874</name>
</gene>
<dbReference type="EMBL" id="JAGKQM010000001">
    <property type="protein sequence ID" value="KAH0941237.1"/>
    <property type="molecule type" value="Genomic_DNA"/>
</dbReference>
<protein>
    <recommendedName>
        <fullName evidence="3">SWIM-type domain-containing protein</fullName>
    </recommendedName>
</protein>
<evidence type="ECO:0000313" key="1">
    <source>
        <dbReference type="EMBL" id="KAH0941237.1"/>
    </source>
</evidence>